<proteinExistence type="predicted"/>
<protein>
    <recommendedName>
        <fullName evidence="5">RxLR effector candidate protein</fullName>
    </recommendedName>
</protein>
<dbReference type="Proteomes" id="UP001162031">
    <property type="component" value="Unassembled WGS sequence"/>
</dbReference>
<organism evidence="3 4">
    <name type="scientific">Hyaloperonospora brassicae</name>
    <name type="common">Brassica downy mildew</name>
    <name type="synonym">Peronospora brassicae</name>
    <dbReference type="NCBI Taxonomy" id="162125"/>
    <lineage>
        <taxon>Eukaryota</taxon>
        <taxon>Sar</taxon>
        <taxon>Stramenopiles</taxon>
        <taxon>Oomycota</taxon>
        <taxon>Peronosporomycetes</taxon>
        <taxon>Peronosporales</taxon>
        <taxon>Peronosporaceae</taxon>
        <taxon>Hyaloperonospora</taxon>
    </lineage>
</organism>
<gene>
    <name evidence="3" type="ORF">HBR001_LOCUS8624</name>
</gene>
<reference evidence="3" key="1">
    <citation type="submission" date="2022-12" db="EMBL/GenBank/DDBJ databases">
        <authorList>
            <person name="Webb A."/>
        </authorList>
    </citation>
    <scope>NUCLEOTIDE SEQUENCE</scope>
    <source>
        <strain evidence="3">Hp1</strain>
    </source>
</reference>
<keyword evidence="2" id="KW-0732">Signal</keyword>
<evidence type="ECO:0000313" key="3">
    <source>
        <dbReference type="EMBL" id="CAI5741737.1"/>
    </source>
</evidence>
<dbReference type="EMBL" id="CANTFL010001451">
    <property type="protein sequence ID" value="CAI5741737.1"/>
    <property type="molecule type" value="Genomic_DNA"/>
</dbReference>
<evidence type="ECO:0008006" key="5">
    <source>
        <dbReference type="Google" id="ProtNLM"/>
    </source>
</evidence>
<evidence type="ECO:0000313" key="4">
    <source>
        <dbReference type="Proteomes" id="UP001162031"/>
    </source>
</evidence>
<name>A0AAV0UY10_HYABA</name>
<feature type="transmembrane region" description="Helical" evidence="1">
    <location>
        <begin position="39"/>
        <end position="59"/>
    </location>
</feature>
<keyword evidence="4" id="KW-1185">Reference proteome</keyword>
<sequence>MSATTLAITFLVAVMTRLSMVAATDANDQLAGSPSSTNGGILMVTGGGIAVVVAVLVAVRTWKAGRPKTVELHEVMISPNRPAGERSDTKKHFVYTAHI</sequence>
<comment type="caution">
    <text evidence="3">The sequence shown here is derived from an EMBL/GenBank/DDBJ whole genome shotgun (WGS) entry which is preliminary data.</text>
</comment>
<feature type="chain" id="PRO_5043920063" description="RxLR effector candidate protein" evidence="2">
    <location>
        <begin position="24"/>
        <end position="99"/>
    </location>
</feature>
<keyword evidence="1" id="KW-0812">Transmembrane</keyword>
<dbReference type="AlphaFoldDB" id="A0AAV0UY10"/>
<keyword evidence="1" id="KW-1133">Transmembrane helix</keyword>
<accession>A0AAV0UY10</accession>
<keyword evidence="1" id="KW-0472">Membrane</keyword>
<evidence type="ECO:0000256" key="2">
    <source>
        <dbReference type="SAM" id="SignalP"/>
    </source>
</evidence>
<evidence type="ECO:0000256" key="1">
    <source>
        <dbReference type="SAM" id="Phobius"/>
    </source>
</evidence>
<feature type="signal peptide" evidence="2">
    <location>
        <begin position="1"/>
        <end position="23"/>
    </location>
</feature>